<reference evidence="3" key="1">
    <citation type="submission" date="2020-02" db="EMBL/GenBank/DDBJ databases">
        <authorList>
            <person name="Meier V. D."/>
        </authorList>
    </citation>
    <scope>NUCLEOTIDE SEQUENCE</scope>
    <source>
        <strain evidence="3">AVDCRST_MAG36</strain>
    </source>
</reference>
<dbReference type="CDD" id="cd00321">
    <property type="entry name" value="SO_family_Moco"/>
    <property type="match status" value="1"/>
</dbReference>
<dbReference type="EMBL" id="CADCUH010000153">
    <property type="protein sequence ID" value="CAA9356002.1"/>
    <property type="molecule type" value="Genomic_DNA"/>
</dbReference>
<feature type="transmembrane region" description="Helical" evidence="1">
    <location>
        <begin position="116"/>
        <end position="137"/>
    </location>
</feature>
<dbReference type="InterPro" id="IPR016174">
    <property type="entry name" value="Di-haem_cyt_TM"/>
</dbReference>
<name>A0A6J4MF46_9ACTN</name>
<keyword evidence="1" id="KW-1133">Transmembrane helix</keyword>
<dbReference type="PANTHER" id="PTHR43032:SF2">
    <property type="entry name" value="BLL0505 PROTEIN"/>
    <property type="match status" value="1"/>
</dbReference>
<organism evidence="3">
    <name type="scientific">uncultured Nocardioidaceae bacterium</name>
    <dbReference type="NCBI Taxonomy" id="253824"/>
    <lineage>
        <taxon>Bacteria</taxon>
        <taxon>Bacillati</taxon>
        <taxon>Actinomycetota</taxon>
        <taxon>Actinomycetes</taxon>
        <taxon>Propionibacteriales</taxon>
        <taxon>Nocardioidaceae</taxon>
        <taxon>environmental samples</taxon>
    </lineage>
</organism>
<sequence>MSRPGRASRLVVPREEHFTSRLRSPSVTARVGLWLGICFAVAFVTGLLSHAAQSPTPWFPLPTRPSWGYRVTQGLHVISGTAAVPLLLVKLWTVFPKLFARVPHGARERALTAVERGSIAVLVTSSVFMLASGLANAAQWYPWAFSFRATHFALGWVAVGALLVHIGVKLPVIREALSGPLDAAVPVPPAAGVDAVAEGVLSRRALLRTTWVATGAAVVLSAGSTVPQLRGVSLFGTRSGAGPGGIPVNKSAAAAGVVAAATDPAWRLVIRSANATLELSRSDLEAMPQVSAELPIACVEGWSASGTWTGVTLATVLALVGHREGDVRVVSLQQDGPFRVTTLPVQWVQDPLTLLALGLDEETLALDHGYPVRLIAPNRPGVLQTKWLSRLEVVT</sequence>
<keyword evidence="1" id="KW-0472">Membrane</keyword>
<accession>A0A6J4MF46</accession>
<dbReference type="AlphaFoldDB" id="A0A6J4MF46"/>
<keyword evidence="1 3" id="KW-0812">Transmembrane</keyword>
<dbReference type="Gene3D" id="3.90.420.10">
    <property type="entry name" value="Oxidoreductase, molybdopterin-binding domain"/>
    <property type="match status" value="1"/>
</dbReference>
<protein>
    <submittedName>
        <fullName evidence="3">Transmembrane protein</fullName>
    </submittedName>
</protein>
<evidence type="ECO:0000256" key="1">
    <source>
        <dbReference type="SAM" id="Phobius"/>
    </source>
</evidence>
<gene>
    <name evidence="3" type="ORF">AVDCRST_MAG36-2309</name>
</gene>
<feature type="transmembrane region" description="Helical" evidence="1">
    <location>
        <begin position="149"/>
        <end position="168"/>
    </location>
</feature>
<proteinExistence type="predicted"/>
<evidence type="ECO:0000259" key="2">
    <source>
        <dbReference type="Pfam" id="PF00174"/>
    </source>
</evidence>
<dbReference type="SUPFAM" id="SSF81342">
    <property type="entry name" value="Transmembrane di-heme cytochromes"/>
    <property type="match status" value="1"/>
</dbReference>
<dbReference type="GO" id="GO:0022904">
    <property type="term" value="P:respiratory electron transport chain"/>
    <property type="evidence" value="ECO:0007669"/>
    <property type="project" value="InterPro"/>
</dbReference>
<evidence type="ECO:0000313" key="3">
    <source>
        <dbReference type="EMBL" id="CAA9356002.1"/>
    </source>
</evidence>
<dbReference type="InterPro" id="IPR000572">
    <property type="entry name" value="OxRdtase_Mopterin-bd_dom"/>
</dbReference>
<dbReference type="SUPFAM" id="SSF56524">
    <property type="entry name" value="Oxidoreductase molybdopterin-binding domain"/>
    <property type="match status" value="1"/>
</dbReference>
<feature type="transmembrane region" description="Helical" evidence="1">
    <location>
        <begin position="31"/>
        <end position="53"/>
    </location>
</feature>
<dbReference type="GO" id="GO:0016020">
    <property type="term" value="C:membrane"/>
    <property type="evidence" value="ECO:0007669"/>
    <property type="project" value="InterPro"/>
</dbReference>
<feature type="transmembrane region" description="Helical" evidence="1">
    <location>
        <begin position="73"/>
        <end position="95"/>
    </location>
</feature>
<feature type="domain" description="Oxidoreductase molybdopterin-binding" evidence="2">
    <location>
        <begin position="263"/>
        <end position="394"/>
    </location>
</feature>
<dbReference type="Pfam" id="PF00174">
    <property type="entry name" value="Oxidored_molyb"/>
    <property type="match status" value="1"/>
</dbReference>
<dbReference type="PANTHER" id="PTHR43032">
    <property type="entry name" value="PROTEIN-METHIONINE-SULFOXIDE REDUCTASE"/>
    <property type="match status" value="1"/>
</dbReference>
<dbReference type="InterPro" id="IPR036374">
    <property type="entry name" value="OxRdtase_Mopterin-bd_sf"/>
</dbReference>